<proteinExistence type="predicted"/>
<name>I4B330_TURPD</name>
<accession>I4B330</accession>
<evidence type="ECO:0000313" key="1">
    <source>
        <dbReference type="EMBL" id="AFM11687.1"/>
    </source>
</evidence>
<reference evidence="1 2" key="1">
    <citation type="submission" date="2012-06" db="EMBL/GenBank/DDBJ databases">
        <title>The complete chromosome of genome of Turneriella parva DSM 21527.</title>
        <authorList>
            <consortium name="US DOE Joint Genome Institute (JGI-PGF)"/>
            <person name="Lucas S."/>
            <person name="Han J."/>
            <person name="Lapidus A."/>
            <person name="Bruce D."/>
            <person name="Goodwin L."/>
            <person name="Pitluck S."/>
            <person name="Peters L."/>
            <person name="Kyrpides N."/>
            <person name="Mavromatis K."/>
            <person name="Ivanova N."/>
            <person name="Mikhailova N."/>
            <person name="Chertkov O."/>
            <person name="Detter J.C."/>
            <person name="Tapia R."/>
            <person name="Han C."/>
            <person name="Land M."/>
            <person name="Hauser L."/>
            <person name="Markowitz V."/>
            <person name="Cheng J.-F."/>
            <person name="Hugenholtz P."/>
            <person name="Woyke T."/>
            <person name="Wu D."/>
            <person name="Gronow S."/>
            <person name="Wellnitz S."/>
            <person name="Brambilla E."/>
            <person name="Klenk H.-P."/>
            <person name="Eisen J.A."/>
        </authorList>
    </citation>
    <scope>NUCLEOTIDE SEQUENCE [LARGE SCALE GENOMIC DNA]</scope>
    <source>
        <strain evidence="2">ATCC BAA-1111 / DSM 21527 / NCTC 11395 / H</strain>
    </source>
</reference>
<dbReference type="KEGG" id="tpx:Turpa_1038"/>
<gene>
    <name evidence="1" type="ordered locus">Turpa_1038</name>
</gene>
<protein>
    <submittedName>
        <fullName evidence="1">Uncharacterized protein</fullName>
    </submittedName>
</protein>
<dbReference type="Proteomes" id="UP000006048">
    <property type="component" value="Chromosome"/>
</dbReference>
<keyword evidence="2" id="KW-1185">Reference proteome</keyword>
<dbReference type="AlphaFoldDB" id="I4B330"/>
<dbReference type="HOGENOM" id="CLU_2541610_0_0_12"/>
<evidence type="ECO:0000313" key="2">
    <source>
        <dbReference type="Proteomes" id="UP000006048"/>
    </source>
</evidence>
<dbReference type="EMBL" id="CP002959">
    <property type="protein sequence ID" value="AFM11687.1"/>
    <property type="molecule type" value="Genomic_DNA"/>
</dbReference>
<organism evidence="1 2">
    <name type="scientific">Turneriella parva (strain ATCC BAA-1111 / DSM 21527 / NCTC 11395 / H)</name>
    <name type="common">Leptospira parva</name>
    <dbReference type="NCBI Taxonomy" id="869212"/>
    <lineage>
        <taxon>Bacteria</taxon>
        <taxon>Pseudomonadati</taxon>
        <taxon>Spirochaetota</taxon>
        <taxon>Spirochaetia</taxon>
        <taxon>Leptospirales</taxon>
        <taxon>Leptospiraceae</taxon>
        <taxon>Turneriella</taxon>
    </lineage>
</organism>
<sequence length="83" mass="8624">MNTCTATAGTTCETQATLYAVSGHARVLYATEIYHVSPGAVVGMQIIGNSWNNTAANITSLNIMSPTANAIGVGSHIEISARR</sequence>